<keyword evidence="5" id="KW-0862">Zinc</keyword>
<keyword evidence="6" id="KW-0539">Nucleus</keyword>
<evidence type="ECO:0000256" key="1">
    <source>
        <dbReference type="ARBA" id="ARBA00004123"/>
    </source>
</evidence>
<dbReference type="GO" id="GO:0008270">
    <property type="term" value="F:zinc ion binding"/>
    <property type="evidence" value="ECO:0007669"/>
    <property type="project" value="UniProtKB-KW"/>
</dbReference>
<evidence type="ECO:0000256" key="5">
    <source>
        <dbReference type="ARBA" id="ARBA00022833"/>
    </source>
</evidence>
<accession>A0A010RCG9</accession>
<sequence length="275" mass="30358">MHMLLAGRSIHTVTALSSFGNYVLIHGLLQQVFLTRNASEDIPAAGNRVLGGDFVKKMETALRAWQESWEATYESTTDPSSSEGPLGFNSTALLRLAYIRLNVGLSADQRLLARDDAQRIAAVFSRPILAAGDRSMHMNQAMLQCIHALSIPVRVGVAFVARSQTFNWSIQHAFCNLECAFLLTQWLKVLSQVVRESGLVSLQPEERRLVNLVTILVQETELGDRLDEEQHPAVQIESLATLTLTLWSNTFNGSHVFDIVRVIGNGLSISVQGSM</sequence>
<dbReference type="GO" id="GO:0005634">
    <property type="term" value="C:nucleus"/>
    <property type="evidence" value="ECO:0007669"/>
    <property type="project" value="UniProtKB-SubCell"/>
</dbReference>
<evidence type="ECO:0000256" key="3">
    <source>
        <dbReference type="ARBA" id="ARBA00022737"/>
    </source>
</evidence>
<evidence type="ECO:0000256" key="2">
    <source>
        <dbReference type="ARBA" id="ARBA00022723"/>
    </source>
</evidence>
<dbReference type="GO" id="GO:0000785">
    <property type="term" value="C:chromatin"/>
    <property type="evidence" value="ECO:0007669"/>
    <property type="project" value="TreeGrafter"/>
</dbReference>
<evidence type="ECO:0000313" key="7">
    <source>
        <dbReference type="EMBL" id="EXF86350.1"/>
    </source>
</evidence>
<dbReference type="eggNOG" id="KOG1721">
    <property type="taxonomic scope" value="Eukaryota"/>
</dbReference>
<reference evidence="7 8" key="1">
    <citation type="submission" date="2014-02" db="EMBL/GenBank/DDBJ databases">
        <title>The genome sequence of Colletotrichum fioriniae PJ7.</title>
        <authorList>
            <person name="Baroncelli R."/>
            <person name="Thon M.R."/>
        </authorList>
    </citation>
    <scope>NUCLEOTIDE SEQUENCE [LARGE SCALE GENOMIC DNA]</scope>
    <source>
        <strain evidence="7 8">PJ7</strain>
    </source>
</reference>
<dbReference type="HOGENOM" id="CLU_1011977_0_0_1"/>
<dbReference type="GO" id="GO:0000978">
    <property type="term" value="F:RNA polymerase II cis-regulatory region sequence-specific DNA binding"/>
    <property type="evidence" value="ECO:0007669"/>
    <property type="project" value="InterPro"/>
</dbReference>
<keyword evidence="4" id="KW-0863">Zinc-finger</keyword>
<dbReference type="PANTHER" id="PTHR40626">
    <property type="entry name" value="MIP31509P"/>
    <property type="match status" value="1"/>
</dbReference>
<dbReference type="KEGG" id="cfj:CFIO01_00047"/>
<protein>
    <submittedName>
        <fullName evidence="7">AmdA</fullName>
    </submittedName>
</protein>
<proteinExistence type="predicted"/>
<organism evidence="7 8">
    <name type="scientific">Colletotrichum fioriniae PJ7</name>
    <dbReference type="NCBI Taxonomy" id="1445577"/>
    <lineage>
        <taxon>Eukaryota</taxon>
        <taxon>Fungi</taxon>
        <taxon>Dikarya</taxon>
        <taxon>Ascomycota</taxon>
        <taxon>Pezizomycotina</taxon>
        <taxon>Sordariomycetes</taxon>
        <taxon>Hypocreomycetidae</taxon>
        <taxon>Glomerellales</taxon>
        <taxon>Glomerellaceae</taxon>
        <taxon>Colletotrichum</taxon>
        <taxon>Colletotrichum acutatum species complex</taxon>
    </lineage>
</organism>
<evidence type="ECO:0000256" key="6">
    <source>
        <dbReference type="ARBA" id="ARBA00023242"/>
    </source>
</evidence>
<dbReference type="GO" id="GO:0000981">
    <property type="term" value="F:DNA-binding transcription factor activity, RNA polymerase II-specific"/>
    <property type="evidence" value="ECO:0007669"/>
    <property type="project" value="InterPro"/>
</dbReference>
<keyword evidence="2" id="KW-0479">Metal-binding</keyword>
<comment type="caution">
    <text evidence="7">The sequence shown here is derived from an EMBL/GenBank/DDBJ whole genome shotgun (WGS) entry which is preliminary data.</text>
</comment>
<dbReference type="PANTHER" id="PTHR40626:SF10">
    <property type="entry name" value="C2H2-TYPE DOMAIN-CONTAINING PROTEIN"/>
    <property type="match status" value="1"/>
</dbReference>
<dbReference type="AlphaFoldDB" id="A0A010RCG9"/>
<dbReference type="InterPro" id="IPR051059">
    <property type="entry name" value="VerF-like"/>
</dbReference>
<dbReference type="EMBL" id="JARH01000012">
    <property type="protein sequence ID" value="EXF86350.1"/>
    <property type="molecule type" value="Genomic_DNA"/>
</dbReference>
<comment type="subcellular location">
    <subcellularLocation>
        <location evidence="1">Nucleus</location>
    </subcellularLocation>
</comment>
<name>A0A010RCG9_9PEZI</name>
<dbReference type="Proteomes" id="UP000020467">
    <property type="component" value="Unassembled WGS sequence"/>
</dbReference>
<evidence type="ECO:0000256" key="4">
    <source>
        <dbReference type="ARBA" id="ARBA00022771"/>
    </source>
</evidence>
<keyword evidence="8" id="KW-1185">Reference proteome</keyword>
<dbReference type="OrthoDB" id="654211at2759"/>
<gene>
    <name evidence="7" type="ORF">CFIO01_00047</name>
</gene>
<keyword evidence="3" id="KW-0677">Repeat</keyword>
<evidence type="ECO:0000313" key="8">
    <source>
        <dbReference type="Proteomes" id="UP000020467"/>
    </source>
</evidence>